<name>A0A1D7Y554_9ACTN</name>
<evidence type="ECO:0000313" key="1">
    <source>
        <dbReference type="EMBL" id="AOR30705.1"/>
    </source>
</evidence>
<proteinExistence type="predicted"/>
<dbReference type="KEGG" id="spun:BFF78_06265"/>
<reference evidence="2" key="1">
    <citation type="submission" date="2016-09" db="EMBL/GenBank/DDBJ databases">
        <title>Streptomyces puniciscabiei strain:TW1S1 Genome sequencing and assembly.</title>
        <authorList>
            <person name="Kim M.-K."/>
            <person name="Kim S.B."/>
        </authorList>
    </citation>
    <scope>NUCLEOTIDE SEQUENCE [LARGE SCALE GENOMIC DNA]</scope>
    <source>
        <strain evidence="2">TW1S1</strain>
    </source>
</reference>
<dbReference type="AlphaFoldDB" id="A0A1D7Y554"/>
<dbReference type="Proteomes" id="UP000094960">
    <property type="component" value="Chromosome"/>
</dbReference>
<keyword evidence="2" id="KW-1185">Reference proteome</keyword>
<evidence type="ECO:0000313" key="2">
    <source>
        <dbReference type="Proteomes" id="UP000094960"/>
    </source>
</evidence>
<dbReference type="EMBL" id="CP017248">
    <property type="protein sequence ID" value="AOR30705.1"/>
    <property type="molecule type" value="Genomic_DNA"/>
</dbReference>
<protein>
    <submittedName>
        <fullName evidence="1">Uncharacterized protein</fullName>
    </submittedName>
</protein>
<accession>A0A1D7Y554</accession>
<organism evidence="1 2">
    <name type="scientific">Streptomyces fodineus</name>
    <dbReference type="NCBI Taxonomy" id="1904616"/>
    <lineage>
        <taxon>Bacteria</taxon>
        <taxon>Bacillati</taxon>
        <taxon>Actinomycetota</taxon>
        <taxon>Actinomycetes</taxon>
        <taxon>Kitasatosporales</taxon>
        <taxon>Streptomycetaceae</taxon>
        <taxon>Streptomyces</taxon>
    </lineage>
</organism>
<sequence>MTAAGLHANMPDAAVASVRAPSPEVAVAPGRELAGRQGWRQVAAVREIGGALGITVLMPPGSTVAGCALPATVTARSGDVHPHFELT</sequence>
<gene>
    <name evidence="1" type="ORF">BFF78_06265</name>
</gene>